<accession>A0AAW0YL40</accession>
<dbReference type="PROSITE" id="PS50893">
    <property type="entry name" value="ABC_TRANSPORTER_2"/>
    <property type="match status" value="2"/>
</dbReference>
<protein>
    <recommendedName>
        <fullName evidence="16">P-loop containing nucleoside triphosphate hydrolase protein</fullName>
    </recommendedName>
</protein>
<feature type="transmembrane region" description="Helical" evidence="11">
    <location>
        <begin position="438"/>
        <end position="458"/>
    </location>
</feature>
<dbReference type="EMBL" id="JBCAWK010000010">
    <property type="protein sequence ID" value="KAK8847661.1"/>
    <property type="molecule type" value="Genomic_DNA"/>
</dbReference>
<evidence type="ECO:0008006" key="16">
    <source>
        <dbReference type="Google" id="ProtNLM"/>
    </source>
</evidence>
<dbReference type="GO" id="GO:0016887">
    <property type="term" value="F:ATP hydrolysis activity"/>
    <property type="evidence" value="ECO:0007669"/>
    <property type="project" value="InterPro"/>
</dbReference>
<gene>
    <name evidence="14" type="ORF">IAR55_005520</name>
</gene>
<keyword evidence="9" id="KW-0325">Glycoprotein</keyword>
<name>A0AAW0YL40_9TREE</name>
<feature type="compositionally biased region" description="Basic and acidic residues" evidence="10">
    <location>
        <begin position="787"/>
        <end position="799"/>
    </location>
</feature>
<keyword evidence="6" id="KW-0067">ATP-binding</keyword>
<feature type="transmembrane region" description="Helical" evidence="11">
    <location>
        <begin position="87"/>
        <end position="106"/>
    </location>
</feature>
<feature type="transmembrane region" description="Helical" evidence="11">
    <location>
        <begin position="370"/>
        <end position="389"/>
    </location>
</feature>
<dbReference type="GeneID" id="92182778"/>
<evidence type="ECO:0000256" key="2">
    <source>
        <dbReference type="ARBA" id="ARBA00022448"/>
    </source>
</evidence>
<evidence type="ECO:0000256" key="5">
    <source>
        <dbReference type="ARBA" id="ARBA00022741"/>
    </source>
</evidence>
<feature type="domain" description="ABC transporter" evidence="12">
    <location>
        <begin position="531"/>
        <end position="756"/>
    </location>
</feature>
<feature type="domain" description="ABC transporter" evidence="12">
    <location>
        <begin position="1148"/>
        <end position="1385"/>
    </location>
</feature>
<keyword evidence="3 11" id="KW-0812">Transmembrane</keyword>
<keyword evidence="5" id="KW-0547">Nucleotide-binding</keyword>
<dbReference type="PANTHER" id="PTHR24223:SF399">
    <property type="entry name" value="ABC TRANSPORTER ATNG"/>
    <property type="match status" value="1"/>
</dbReference>
<dbReference type="Proteomes" id="UP001388673">
    <property type="component" value="Unassembled WGS sequence"/>
</dbReference>
<evidence type="ECO:0000256" key="6">
    <source>
        <dbReference type="ARBA" id="ARBA00022840"/>
    </source>
</evidence>
<evidence type="ECO:0000256" key="7">
    <source>
        <dbReference type="ARBA" id="ARBA00022989"/>
    </source>
</evidence>
<evidence type="ECO:0000256" key="9">
    <source>
        <dbReference type="ARBA" id="ARBA00023180"/>
    </source>
</evidence>
<feature type="transmembrane region" description="Helical" evidence="11">
    <location>
        <begin position="960"/>
        <end position="980"/>
    </location>
</feature>
<comment type="caution">
    <text evidence="14">The sequence shown here is derived from an EMBL/GenBank/DDBJ whole genome shotgun (WGS) entry which is preliminary data.</text>
</comment>
<feature type="transmembrane region" description="Helical" evidence="11">
    <location>
        <begin position="269"/>
        <end position="293"/>
    </location>
</feature>
<evidence type="ECO:0000259" key="12">
    <source>
        <dbReference type="PROSITE" id="PS50893"/>
    </source>
</evidence>
<evidence type="ECO:0000256" key="11">
    <source>
        <dbReference type="SAM" id="Phobius"/>
    </source>
</evidence>
<evidence type="ECO:0000256" key="8">
    <source>
        <dbReference type="ARBA" id="ARBA00023136"/>
    </source>
</evidence>
<dbReference type="InterPro" id="IPR044746">
    <property type="entry name" value="ABCC_6TM_D1"/>
</dbReference>
<feature type="transmembrane region" description="Helical" evidence="11">
    <location>
        <begin position="823"/>
        <end position="844"/>
    </location>
</feature>
<dbReference type="GO" id="GO:0016020">
    <property type="term" value="C:membrane"/>
    <property type="evidence" value="ECO:0007669"/>
    <property type="project" value="UniProtKB-SubCell"/>
</dbReference>
<feature type="transmembrane region" description="Helical" evidence="11">
    <location>
        <begin position="56"/>
        <end position="75"/>
    </location>
</feature>
<dbReference type="InterPro" id="IPR036640">
    <property type="entry name" value="ABC1_TM_sf"/>
</dbReference>
<dbReference type="PROSITE" id="PS50929">
    <property type="entry name" value="ABC_TM1F"/>
    <property type="match status" value="2"/>
</dbReference>
<dbReference type="Gene3D" id="3.40.50.300">
    <property type="entry name" value="P-loop containing nucleotide triphosphate hydrolases"/>
    <property type="match status" value="2"/>
</dbReference>
<dbReference type="CDD" id="cd03244">
    <property type="entry name" value="ABCC_MRP_domain2"/>
    <property type="match status" value="1"/>
</dbReference>
<dbReference type="Pfam" id="PF00664">
    <property type="entry name" value="ABC_membrane"/>
    <property type="match status" value="1"/>
</dbReference>
<dbReference type="GO" id="GO:0005524">
    <property type="term" value="F:ATP binding"/>
    <property type="evidence" value="ECO:0007669"/>
    <property type="project" value="UniProtKB-KW"/>
</dbReference>
<evidence type="ECO:0000256" key="10">
    <source>
        <dbReference type="SAM" id="MobiDB-lite"/>
    </source>
</evidence>
<dbReference type="InterPro" id="IPR050173">
    <property type="entry name" value="ABC_transporter_C-like"/>
</dbReference>
<dbReference type="InterPro" id="IPR003593">
    <property type="entry name" value="AAA+_ATPase"/>
</dbReference>
<evidence type="ECO:0000256" key="3">
    <source>
        <dbReference type="ARBA" id="ARBA00022692"/>
    </source>
</evidence>
<evidence type="ECO:0000313" key="15">
    <source>
        <dbReference type="Proteomes" id="UP001388673"/>
    </source>
</evidence>
<feature type="domain" description="ABC transmembrane type-1" evidence="13">
    <location>
        <begin position="233"/>
        <end position="496"/>
    </location>
</feature>
<dbReference type="InterPro" id="IPR011527">
    <property type="entry name" value="ABC1_TM_dom"/>
</dbReference>
<dbReference type="RefSeq" id="XP_066801179.1">
    <property type="nucleotide sequence ID" value="XM_066948611.1"/>
</dbReference>
<organism evidence="14 15">
    <name type="scientific">Kwoniella newhampshirensis</name>
    <dbReference type="NCBI Taxonomy" id="1651941"/>
    <lineage>
        <taxon>Eukaryota</taxon>
        <taxon>Fungi</taxon>
        <taxon>Dikarya</taxon>
        <taxon>Basidiomycota</taxon>
        <taxon>Agaricomycotina</taxon>
        <taxon>Tremellomycetes</taxon>
        <taxon>Tremellales</taxon>
        <taxon>Cryptococcaceae</taxon>
        <taxon>Kwoniella</taxon>
    </lineage>
</organism>
<keyword evidence="15" id="KW-1185">Reference proteome</keyword>
<feature type="region of interest" description="Disordered" evidence="10">
    <location>
        <begin position="1120"/>
        <end position="1139"/>
    </location>
</feature>
<feature type="transmembrane region" description="Helical" evidence="11">
    <location>
        <begin position="146"/>
        <end position="166"/>
    </location>
</feature>
<evidence type="ECO:0000259" key="13">
    <source>
        <dbReference type="PROSITE" id="PS50929"/>
    </source>
</evidence>
<feature type="transmembrane region" description="Helical" evidence="11">
    <location>
        <begin position="113"/>
        <end position="134"/>
    </location>
</feature>
<feature type="domain" description="ABC transmembrane type-1" evidence="13">
    <location>
        <begin position="828"/>
        <end position="1104"/>
    </location>
</feature>
<dbReference type="InterPro" id="IPR003439">
    <property type="entry name" value="ABC_transporter-like_ATP-bd"/>
</dbReference>
<evidence type="ECO:0000256" key="1">
    <source>
        <dbReference type="ARBA" id="ARBA00004141"/>
    </source>
</evidence>
<dbReference type="Gene3D" id="1.20.1560.10">
    <property type="entry name" value="ABC transporter type 1, transmembrane domain"/>
    <property type="match status" value="2"/>
</dbReference>
<dbReference type="PANTHER" id="PTHR24223">
    <property type="entry name" value="ATP-BINDING CASSETTE SUB-FAMILY C"/>
    <property type="match status" value="1"/>
</dbReference>
<keyword evidence="7 11" id="KW-1133">Transmembrane helix</keyword>
<dbReference type="FunFam" id="3.40.50.300:FF:000838">
    <property type="entry name" value="ABC multidrug transporter (Eurofung)"/>
    <property type="match status" value="1"/>
</dbReference>
<evidence type="ECO:0000256" key="4">
    <source>
        <dbReference type="ARBA" id="ARBA00022737"/>
    </source>
</evidence>
<dbReference type="InterPro" id="IPR017871">
    <property type="entry name" value="ABC_transporter-like_CS"/>
</dbReference>
<dbReference type="Pfam" id="PF00005">
    <property type="entry name" value="ABC_tran"/>
    <property type="match status" value="2"/>
</dbReference>
<feature type="transmembrane region" description="Helical" evidence="11">
    <location>
        <begin position="864"/>
        <end position="886"/>
    </location>
</feature>
<feature type="transmembrane region" description="Helical" evidence="11">
    <location>
        <begin position="24"/>
        <end position="44"/>
    </location>
</feature>
<dbReference type="InterPro" id="IPR044726">
    <property type="entry name" value="ABCC_6TM_D2"/>
</dbReference>
<proteinExistence type="predicted"/>
<dbReference type="KEGG" id="kne:92182778"/>
<dbReference type="SMART" id="SM00382">
    <property type="entry name" value="AAA"/>
    <property type="match status" value="2"/>
</dbReference>
<keyword evidence="2" id="KW-0813">Transport</keyword>
<reference evidence="14 15" key="1">
    <citation type="journal article" date="2024" name="bioRxiv">
        <title>Comparative genomics of Cryptococcus and Kwoniella reveals pathogenesis evolution and contrasting karyotype dynamics via intercentromeric recombination or chromosome fusion.</title>
        <authorList>
            <person name="Coelho M.A."/>
            <person name="David-Palma M."/>
            <person name="Shea T."/>
            <person name="Bowers K."/>
            <person name="McGinley-Smith S."/>
            <person name="Mohammad A.W."/>
            <person name="Gnirke A."/>
            <person name="Yurkov A.M."/>
            <person name="Nowrousian M."/>
            <person name="Sun S."/>
            <person name="Cuomo C.A."/>
            <person name="Heitman J."/>
        </authorList>
    </citation>
    <scope>NUCLEOTIDE SEQUENCE [LARGE SCALE GENOMIC DNA]</scope>
    <source>
        <strain evidence="14 15">CBS 13917</strain>
    </source>
</reference>
<dbReference type="InterPro" id="IPR027417">
    <property type="entry name" value="P-loop_NTPase"/>
</dbReference>
<comment type="subcellular location">
    <subcellularLocation>
        <location evidence="1">Membrane</location>
        <topology evidence="1">Multi-pass membrane protein</topology>
    </subcellularLocation>
</comment>
<feature type="transmembrane region" description="Helical" evidence="11">
    <location>
        <begin position="470"/>
        <end position="488"/>
    </location>
</feature>
<keyword evidence="4" id="KW-0677">Repeat</keyword>
<dbReference type="FunFam" id="1.20.1560.10:FF:000013">
    <property type="entry name" value="ABC transporter C family member 2"/>
    <property type="match status" value="1"/>
</dbReference>
<dbReference type="PROSITE" id="PS00211">
    <property type="entry name" value="ABC_TRANSPORTER_1"/>
    <property type="match status" value="1"/>
</dbReference>
<evidence type="ECO:0000313" key="14">
    <source>
        <dbReference type="EMBL" id="KAK8847661.1"/>
    </source>
</evidence>
<dbReference type="CDD" id="cd18579">
    <property type="entry name" value="ABC_6TM_ABCC_D1"/>
    <property type="match status" value="1"/>
</dbReference>
<feature type="transmembrane region" description="Helical" evidence="11">
    <location>
        <begin position="1049"/>
        <end position="1068"/>
    </location>
</feature>
<dbReference type="SUPFAM" id="SSF52540">
    <property type="entry name" value="P-loop containing nucleoside triphosphate hydrolases"/>
    <property type="match status" value="2"/>
</dbReference>
<dbReference type="SUPFAM" id="SSF90123">
    <property type="entry name" value="ABC transporter transmembrane region"/>
    <property type="match status" value="2"/>
</dbReference>
<feature type="transmembrane region" description="Helical" evidence="11">
    <location>
        <begin position="937"/>
        <end position="954"/>
    </location>
</feature>
<keyword evidence="8 11" id="KW-0472">Membrane</keyword>
<sequence>MSLCHNDFKLGPGANCRVLDFTVFFSNVFLVFVPALCLLFFAVARLRTLARKERKLLAFSKLPFTGVAVACLVSIEHFRCNRPSQLAALYLLVTSLFIAQRLRTVALLSLSPIIPLGVTLSSTVFLFVALQFSARSSLIDGYALPPSATAGLVARYFITWLLPLLYRGYRQPLGMDDLGAIDHSLYSMSTWNAFQPSWTNQHARYIEGKTKQPLFWACLRAFPAQLAAPLLPSLIYSVASLGRPLIISHTITFVSSYSTDRPQQLADGWGLVAAAALTYVVYALAIALAHVAIQRSSLALRGALMEALYRKSLVIRVETAREMGSAKAGNLMSVDVRAIVQNVEAVHQTWTALVVTGLGLYIIWSQIGLSFLAAVIGAVVFFAALPLLTRGIGDTRTLKLSAYETIVQSRAEAFRASEISALRAWIVEILKVSIATNWLGNFLSLVTVATYTVVALLSSEGGGAVTTAKVFTIVSTITLISEPLLMLGQHMGALVSAWASVKRIETFLLQDEKIQNAIDEIDDPDSKRGVLEQRIVMKEAKFGVKDKITVLDELNVELVKPALWMVVGRVGCGKSTLLQSLLGEMDLISGISSINLGTVGYCSQDPWLRTTNSMKENITFMHPYESKWYWTVIKAVGLDVDLAVLGEGDACLVSNLSGGQKQRVALARAIYGRFDSYILDDVFSALDADTEAKVFEALFGTKGLLVGKCVVLATNQIYRLPQSSYIMVLHEGKAVEQGGYDDLNGSDGWMSQLVQEFAAGKKKKSKLSEGDDAGEGDALAESPEDIPSEHGRKEEEQEGKKGSVAWTTYLLYLRGMGYGQASVWVSTTVICGLISTGISLYLQAWTTILSGSPNSRYGAFLGGYAGLQIGYLFSFSAALLNSFMYAHPQASRRLHQWMLTGLLKTNLEYFESKSHGQMINRFNSDLNTIDMQLPNSVVNFMFAATGILGGTVVICVSAPYMAAVLAATTVAMVVLQRFYVRAGRELRRLDLTSKSPIYTLFSETIDADGLRTIRAMRAQDTCRSLMTEQTTASQHPAWLIMAVQKWLELALNLCVTLVNTLLVVIAVIDRRSTSAGILAAGLTAAANMNENIVHTVVSWTDVEMSITSVERVQEYIELPPQESAPSKYPPTSSSKSKQEQSWLQSGGIQISHVTARYQPHLAPALNDVTVTIRPGQRVGICGRSGSGKSTLLGVLWRLIEYEKGEGMGIWVDGEDITELSLEEYRGAMSIIPQDPLLLEVSLRENLDPEGLHADADIWLALEKAQLKSHIETFEGKLDELVEADGGSFSRGQRQLLALARAILRQRKILALDEATSSIDVRTDAAIQQTIRDAFDDCTVLTIAHRISTIIDYDLIVVMEAGQVVEIGTPVNLLARPYGHFRRLAMENGAIGSGRETDAEFGDIEPVRK</sequence>
<dbReference type="CDD" id="cd18580">
    <property type="entry name" value="ABC_6TM_ABCC_D2"/>
    <property type="match status" value="1"/>
</dbReference>
<feature type="compositionally biased region" description="Low complexity" evidence="10">
    <location>
        <begin position="1123"/>
        <end position="1135"/>
    </location>
</feature>
<dbReference type="GO" id="GO:0140359">
    <property type="term" value="F:ABC-type transporter activity"/>
    <property type="evidence" value="ECO:0007669"/>
    <property type="project" value="InterPro"/>
</dbReference>
<feature type="region of interest" description="Disordered" evidence="10">
    <location>
        <begin position="764"/>
        <end position="799"/>
    </location>
</feature>